<dbReference type="PANTHER" id="PTHR21879:SF15">
    <property type="entry name" value="OSIRIS 21"/>
    <property type="match status" value="1"/>
</dbReference>
<dbReference type="EMBL" id="CABPRJ010001459">
    <property type="protein sequence ID" value="VVC37910.1"/>
    <property type="molecule type" value="Genomic_DNA"/>
</dbReference>
<dbReference type="GO" id="GO:0016020">
    <property type="term" value="C:membrane"/>
    <property type="evidence" value="ECO:0007669"/>
    <property type="project" value="TreeGrafter"/>
</dbReference>
<gene>
    <name evidence="3" type="ORF">CINCED_3A020707</name>
</gene>
<name>A0A5E4N8K6_9HEMI</name>
<feature type="transmembrane region" description="Helical" evidence="1">
    <location>
        <begin position="166"/>
        <end position="187"/>
    </location>
</feature>
<dbReference type="Pfam" id="PF07898">
    <property type="entry name" value="DUF1676"/>
    <property type="match status" value="1"/>
</dbReference>
<keyword evidence="1" id="KW-0812">Transmembrane</keyword>
<proteinExistence type="predicted"/>
<dbReference type="OrthoDB" id="7303967at2759"/>
<feature type="signal peptide" evidence="2">
    <location>
        <begin position="1"/>
        <end position="29"/>
    </location>
</feature>
<accession>A0A5E4N8K6</accession>
<dbReference type="AlphaFoldDB" id="A0A5E4N8K6"/>
<reference evidence="3 4" key="1">
    <citation type="submission" date="2019-08" db="EMBL/GenBank/DDBJ databases">
        <authorList>
            <person name="Alioto T."/>
            <person name="Alioto T."/>
            <person name="Gomez Garrido J."/>
        </authorList>
    </citation>
    <scope>NUCLEOTIDE SEQUENCE [LARGE SCALE GENOMIC DNA]</scope>
</reference>
<evidence type="ECO:0000256" key="2">
    <source>
        <dbReference type="SAM" id="SignalP"/>
    </source>
</evidence>
<dbReference type="Proteomes" id="UP000325440">
    <property type="component" value="Unassembled WGS sequence"/>
</dbReference>
<dbReference type="PANTHER" id="PTHR21879">
    <property type="entry name" value="FI03362P-RELATED-RELATED"/>
    <property type="match status" value="1"/>
</dbReference>
<keyword evidence="1" id="KW-0472">Membrane</keyword>
<dbReference type="InterPro" id="IPR012464">
    <property type="entry name" value="DUF1676"/>
</dbReference>
<sequence length="266" mass="27490">MCSTAAVVRRVSCVCAAVALAAVISQASASSAEQQQSAGGLGTVLWSVLDGCLGPDSTEPTAVCLKSRALTALDRALARPTVTVAEGVSLATRAGKSLPVDLLQAEKADRAALDAAKDPDHKNALLDDLLVGRLNDFVSTRSIVLDELAGEEGRSKKKQQKSMQQAIMMAGMTAVAVLGPMAFSFVAMLAGKALLVSKIALVVSGILALKKLFQPQPKKTTHTTIEAIPHYYSGGGGGNGGSGGGGEQNVELNAHDMAYSQYSHQK</sequence>
<protein>
    <submittedName>
        <fullName evidence="3">Uncharacterized protein</fullName>
    </submittedName>
</protein>
<keyword evidence="4" id="KW-1185">Reference proteome</keyword>
<evidence type="ECO:0000313" key="3">
    <source>
        <dbReference type="EMBL" id="VVC37910.1"/>
    </source>
</evidence>
<feature type="chain" id="PRO_5023070355" evidence="2">
    <location>
        <begin position="30"/>
        <end position="266"/>
    </location>
</feature>
<evidence type="ECO:0000313" key="4">
    <source>
        <dbReference type="Proteomes" id="UP000325440"/>
    </source>
</evidence>
<evidence type="ECO:0000256" key="1">
    <source>
        <dbReference type="SAM" id="Phobius"/>
    </source>
</evidence>
<keyword evidence="2" id="KW-0732">Signal</keyword>
<keyword evidence="1" id="KW-1133">Transmembrane helix</keyword>
<organism evidence="3 4">
    <name type="scientific">Cinara cedri</name>
    <dbReference type="NCBI Taxonomy" id="506608"/>
    <lineage>
        <taxon>Eukaryota</taxon>
        <taxon>Metazoa</taxon>
        <taxon>Ecdysozoa</taxon>
        <taxon>Arthropoda</taxon>
        <taxon>Hexapoda</taxon>
        <taxon>Insecta</taxon>
        <taxon>Pterygota</taxon>
        <taxon>Neoptera</taxon>
        <taxon>Paraneoptera</taxon>
        <taxon>Hemiptera</taxon>
        <taxon>Sternorrhyncha</taxon>
        <taxon>Aphidomorpha</taxon>
        <taxon>Aphidoidea</taxon>
        <taxon>Aphididae</taxon>
        <taxon>Lachninae</taxon>
        <taxon>Cinara</taxon>
    </lineage>
</organism>